<protein>
    <submittedName>
        <fullName evidence="2">GAF domain-containing protein</fullName>
    </submittedName>
</protein>
<proteinExistence type="predicted"/>
<dbReference type="Gene3D" id="3.30.450.40">
    <property type="match status" value="1"/>
</dbReference>
<reference evidence="2 3" key="1">
    <citation type="submission" date="2019-09" db="EMBL/GenBank/DDBJ databases">
        <title>Draft genome sequence of the thermophilic Saccharopolyspora hirsuta VKM Ac-666T.</title>
        <authorList>
            <person name="Lobastova T.G."/>
            <person name="Fokina V."/>
            <person name="Bragin E.Y."/>
            <person name="Shtratnikova V.Y."/>
            <person name="Starodumova I.P."/>
            <person name="Tarlachkov S.V."/>
            <person name="Donova M.V."/>
        </authorList>
    </citation>
    <scope>NUCLEOTIDE SEQUENCE [LARGE SCALE GENOMIC DNA]</scope>
    <source>
        <strain evidence="2 3">VKM Ac-666</strain>
    </source>
</reference>
<evidence type="ECO:0000313" key="2">
    <source>
        <dbReference type="EMBL" id="KAA5832069.1"/>
    </source>
</evidence>
<name>A0A5M7BQI6_SACHI</name>
<dbReference type="OrthoDB" id="3928741at2"/>
<dbReference type="InterPro" id="IPR029016">
    <property type="entry name" value="GAF-like_dom_sf"/>
</dbReference>
<organism evidence="2 3">
    <name type="scientific">Saccharopolyspora hirsuta</name>
    <dbReference type="NCBI Taxonomy" id="1837"/>
    <lineage>
        <taxon>Bacteria</taxon>
        <taxon>Bacillati</taxon>
        <taxon>Actinomycetota</taxon>
        <taxon>Actinomycetes</taxon>
        <taxon>Pseudonocardiales</taxon>
        <taxon>Pseudonocardiaceae</taxon>
        <taxon>Saccharopolyspora</taxon>
    </lineage>
</organism>
<evidence type="ECO:0000313" key="3">
    <source>
        <dbReference type="Proteomes" id="UP000323946"/>
    </source>
</evidence>
<dbReference type="InterPro" id="IPR003018">
    <property type="entry name" value="GAF"/>
</dbReference>
<dbReference type="Proteomes" id="UP000323946">
    <property type="component" value="Unassembled WGS sequence"/>
</dbReference>
<accession>A0A5M7BQI6</accession>
<gene>
    <name evidence="2" type="ORF">F1721_19925</name>
</gene>
<dbReference type="SMR" id="A0A5M7BQI6"/>
<dbReference type="EMBL" id="VWPH01000008">
    <property type="protein sequence ID" value="KAA5832069.1"/>
    <property type="molecule type" value="Genomic_DNA"/>
</dbReference>
<dbReference type="AlphaFoldDB" id="A0A5M7BQI6"/>
<dbReference type="Pfam" id="PF01590">
    <property type="entry name" value="GAF"/>
    <property type="match status" value="1"/>
</dbReference>
<evidence type="ECO:0000259" key="1">
    <source>
        <dbReference type="Pfam" id="PF01590"/>
    </source>
</evidence>
<comment type="caution">
    <text evidence="2">The sequence shown here is derived from an EMBL/GenBank/DDBJ whole genome shotgun (WGS) entry which is preliminary data.</text>
</comment>
<feature type="domain" description="GAF" evidence="1">
    <location>
        <begin position="116"/>
        <end position="218"/>
    </location>
</feature>
<dbReference type="RefSeq" id="WP_150068208.1">
    <property type="nucleotide sequence ID" value="NZ_VWPH01000008.1"/>
</dbReference>
<sequence length="402" mass="43716">MRPEHLDEAVPEPADRQRYTRALASARDAVLSGQRPPVPVRSPIIDSWQRVRGHGLDPDRGRDVDPVPLTEVERRRQRCGLAGDPVRTLRTGLLPAADSAGHIVVVVDSDGRLLWREGNRAVLRRADRLGFVEGASWGEGSVGTNAIGTALVEGRPLHVHATEHYVGTHHLWTCAAAPVHDPRDGRLLGAVDISGPRDTAHPSMLALVSAVAEMAEARLREAHRDQLDRLRAIAAPLLARMPGQALVVDRNGWVAASTGLPPIDRVALPAQLDSQRVWVPAFGDCVLEPLPEGVLLRPGGLGTAASARVVLDLRGARPQLSVHRASGSWSYQVSARHADVLACLAERPAGCSAADLAEHLFADPTRTVTVRAEMSRLRKRFGDLLQHRPYRFRPELDVSVLR</sequence>
<keyword evidence="3" id="KW-1185">Reference proteome</keyword>